<dbReference type="AlphaFoldDB" id="A0A1X1A5M3"/>
<proteinExistence type="predicted"/>
<protein>
    <submittedName>
        <fullName evidence="1">Uncharacterized protein</fullName>
    </submittedName>
</protein>
<dbReference type="Proteomes" id="UP000193675">
    <property type="component" value="Unassembled WGS sequence"/>
</dbReference>
<dbReference type="RefSeq" id="WP_084850964.1">
    <property type="nucleotide sequence ID" value="NZ_CP143525.1"/>
</dbReference>
<comment type="caution">
    <text evidence="1">The sequence shown here is derived from an EMBL/GenBank/DDBJ whole genome shotgun (WGS) entry which is preliminary data.</text>
</comment>
<sequence length="182" mass="19452">MSQSGVTNIITLPRDLAVRILLRLNTAASACKTTKAERDELRGMLEQTDADTISIPRDKADRILTRLKLTAPRFKLAAVERDELRKLLNKRQLATLDEGGLSQKVENTDRGAGDAPAPAPSPDVSSTSVAELTAQLTDLRRRFDCLHQGLKTIAAGQVPSGITIPDFASAAVADAQPINAGA</sequence>
<accession>A0A1X1A5M3</accession>
<name>A0A1X1A5M3_PSEPU</name>
<organism evidence="1 2">
    <name type="scientific">Pseudomonas putida</name>
    <name type="common">Arthrobacter siderocapsulatus</name>
    <dbReference type="NCBI Taxonomy" id="303"/>
    <lineage>
        <taxon>Bacteria</taxon>
        <taxon>Pseudomonadati</taxon>
        <taxon>Pseudomonadota</taxon>
        <taxon>Gammaproteobacteria</taxon>
        <taxon>Pseudomonadales</taxon>
        <taxon>Pseudomonadaceae</taxon>
        <taxon>Pseudomonas</taxon>
    </lineage>
</organism>
<evidence type="ECO:0000313" key="2">
    <source>
        <dbReference type="Proteomes" id="UP000193675"/>
    </source>
</evidence>
<dbReference type="EMBL" id="NBWC01000049">
    <property type="protein sequence ID" value="ORL58830.1"/>
    <property type="molecule type" value="Genomic_DNA"/>
</dbReference>
<gene>
    <name evidence="1" type="ORF">B7H17_25230</name>
</gene>
<reference evidence="1 2" key="1">
    <citation type="submission" date="2017-04" db="EMBL/GenBank/DDBJ databases">
        <title>Presence of VIM-2 positive Pseudomonas species in chickens and their surrounding environment.</title>
        <authorList>
            <person name="Zhang R."/>
        </authorList>
    </citation>
    <scope>NUCLEOTIDE SEQUENCE [LARGE SCALE GENOMIC DNA]</scope>
    <source>
        <strain evidence="1 2">DZ-C18</strain>
    </source>
</reference>
<evidence type="ECO:0000313" key="1">
    <source>
        <dbReference type="EMBL" id="ORL58830.1"/>
    </source>
</evidence>